<feature type="region of interest" description="Disordered" evidence="3">
    <location>
        <begin position="198"/>
        <end position="243"/>
    </location>
</feature>
<evidence type="ECO:0000256" key="2">
    <source>
        <dbReference type="ARBA" id="ARBA00022842"/>
    </source>
</evidence>
<dbReference type="EMBL" id="JANBUO010003533">
    <property type="protein sequence ID" value="KAJ2790453.1"/>
    <property type="molecule type" value="Genomic_DNA"/>
</dbReference>
<accession>A0A9W8HSL2</accession>
<dbReference type="Proteomes" id="UP001140094">
    <property type="component" value="Unassembled WGS sequence"/>
</dbReference>
<dbReference type="GO" id="GO:0000166">
    <property type="term" value="F:nucleotide binding"/>
    <property type="evidence" value="ECO:0007669"/>
    <property type="project" value="InterPro"/>
</dbReference>
<dbReference type="GO" id="GO:0012505">
    <property type="term" value="C:endomembrane system"/>
    <property type="evidence" value="ECO:0007669"/>
    <property type="project" value="UniProtKB-SubCell"/>
</dbReference>
<dbReference type="PANTHER" id="PTHR24093:SF369">
    <property type="entry name" value="CALCIUM-TRANSPORTING ATPASE"/>
    <property type="match status" value="1"/>
</dbReference>
<keyword evidence="5" id="KW-1185">Reference proteome</keyword>
<reference evidence="4" key="1">
    <citation type="submission" date="2022-07" db="EMBL/GenBank/DDBJ databases">
        <title>Phylogenomic reconstructions and comparative analyses of Kickxellomycotina fungi.</title>
        <authorList>
            <person name="Reynolds N.K."/>
            <person name="Stajich J.E."/>
            <person name="Barry K."/>
            <person name="Grigoriev I.V."/>
            <person name="Crous P."/>
            <person name="Smith M.E."/>
        </authorList>
    </citation>
    <scope>NUCLEOTIDE SEQUENCE</scope>
    <source>
        <strain evidence="4">NRRL 1565</strain>
    </source>
</reference>
<protein>
    <submittedName>
        <fullName evidence="4">Plasma membrane calcium</fullName>
    </submittedName>
</protein>
<evidence type="ECO:0000256" key="1">
    <source>
        <dbReference type="ARBA" id="ARBA00004127"/>
    </source>
</evidence>
<feature type="compositionally biased region" description="Low complexity" evidence="3">
    <location>
        <begin position="82"/>
        <end position="91"/>
    </location>
</feature>
<evidence type="ECO:0000313" key="4">
    <source>
        <dbReference type="EMBL" id="KAJ2790453.1"/>
    </source>
</evidence>
<dbReference type="OrthoDB" id="3352408at2759"/>
<dbReference type="GO" id="GO:0005388">
    <property type="term" value="F:P-type calcium transporter activity"/>
    <property type="evidence" value="ECO:0007669"/>
    <property type="project" value="TreeGrafter"/>
</dbReference>
<feature type="non-terminal residue" evidence="4">
    <location>
        <position position="334"/>
    </location>
</feature>
<dbReference type="AlphaFoldDB" id="A0A9W8HSL2"/>
<proteinExistence type="predicted"/>
<name>A0A9W8HSL2_9FUNG</name>
<organism evidence="4 5">
    <name type="scientific">Coemansia guatemalensis</name>
    <dbReference type="NCBI Taxonomy" id="2761395"/>
    <lineage>
        <taxon>Eukaryota</taxon>
        <taxon>Fungi</taxon>
        <taxon>Fungi incertae sedis</taxon>
        <taxon>Zoopagomycota</taxon>
        <taxon>Kickxellomycotina</taxon>
        <taxon>Kickxellomycetes</taxon>
        <taxon>Kickxellales</taxon>
        <taxon>Kickxellaceae</taxon>
        <taxon>Coemansia</taxon>
    </lineage>
</organism>
<gene>
    <name evidence="4" type="primary">PMC1_2</name>
    <name evidence="4" type="ORF">H4R20_007015</name>
</gene>
<dbReference type="InterPro" id="IPR023299">
    <property type="entry name" value="ATPase_P-typ_cyto_dom_N"/>
</dbReference>
<dbReference type="Gene3D" id="3.40.1110.10">
    <property type="entry name" value="Calcium-transporting ATPase, cytoplasmic domain N"/>
    <property type="match status" value="2"/>
</dbReference>
<keyword evidence="2" id="KW-0460">Magnesium</keyword>
<dbReference type="SUPFAM" id="SSF81660">
    <property type="entry name" value="Metal cation-transporting ATPase, ATP-binding domain N"/>
    <property type="match status" value="2"/>
</dbReference>
<comment type="subcellular location">
    <subcellularLocation>
        <location evidence="1">Endomembrane system</location>
        <topology evidence="1">Multi-pass membrane protein</topology>
    </subcellularLocation>
</comment>
<dbReference type="PANTHER" id="PTHR24093">
    <property type="entry name" value="CATION TRANSPORTING ATPASE"/>
    <property type="match status" value="1"/>
</dbReference>
<sequence>MTVPTAELREEAPKAILTLCHDAIAVNTTAFISAGYDAAEHDDGSDDELLGGGPSGKGAPLWRRLLGRVRGKKRSAADPSQEEAQGGAAAQTSNADKFTGSKTETALLSWSETLGAPHYLQLREKDVEQHVQVWPFSSERKTMSTLVKIRRREDGKTVWRLYVKGAPENVLQGCRWIVDVDGAFQSQDQNDILNERSAASSVDSMADADEDEGVTPHEHHADIPQINLDHGSDSEDAVGISPESSRSPYLLSAHYTGSHNIGSDTTDVGDDAPVAAGFPADFAHNPVIPVLPLDEETLQDLRRTVSDYASRALRTIGMAYRDFDDFDEAQLAQL</sequence>
<feature type="region of interest" description="Disordered" evidence="3">
    <location>
        <begin position="72"/>
        <end position="98"/>
    </location>
</feature>
<comment type="caution">
    <text evidence="4">The sequence shown here is derived from an EMBL/GenBank/DDBJ whole genome shotgun (WGS) entry which is preliminary data.</text>
</comment>
<evidence type="ECO:0000313" key="5">
    <source>
        <dbReference type="Proteomes" id="UP001140094"/>
    </source>
</evidence>
<dbReference type="GO" id="GO:0006874">
    <property type="term" value="P:intracellular calcium ion homeostasis"/>
    <property type="evidence" value="ECO:0007669"/>
    <property type="project" value="TreeGrafter"/>
</dbReference>
<dbReference type="GO" id="GO:0005886">
    <property type="term" value="C:plasma membrane"/>
    <property type="evidence" value="ECO:0007669"/>
    <property type="project" value="TreeGrafter"/>
</dbReference>
<evidence type="ECO:0000256" key="3">
    <source>
        <dbReference type="SAM" id="MobiDB-lite"/>
    </source>
</evidence>
<dbReference type="Pfam" id="PF13246">
    <property type="entry name" value="Cation_ATPase"/>
    <property type="match status" value="1"/>
</dbReference>